<organism evidence="2 3">
    <name type="scientific">Cymbomonas tetramitiformis</name>
    <dbReference type="NCBI Taxonomy" id="36881"/>
    <lineage>
        <taxon>Eukaryota</taxon>
        <taxon>Viridiplantae</taxon>
        <taxon>Chlorophyta</taxon>
        <taxon>Pyramimonadophyceae</taxon>
        <taxon>Pyramimonadales</taxon>
        <taxon>Pyramimonadaceae</taxon>
        <taxon>Cymbomonas</taxon>
    </lineage>
</organism>
<feature type="region of interest" description="Disordered" evidence="1">
    <location>
        <begin position="16"/>
        <end position="96"/>
    </location>
</feature>
<evidence type="ECO:0000313" key="3">
    <source>
        <dbReference type="Proteomes" id="UP001190700"/>
    </source>
</evidence>
<dbReference type="EMBL" id="LGRX02035274">
    <property type="protein sequence ID" value="KAK3235523.1"/>
    <property type="molecule type" value="Genomic_DNA"/>
</dbReference>
<keyword evidence="3" id="KW-1185">Reference proteome</keyword>
<evidence type="ECO:0000256" key="1">
    <source>
        <dbReference type="SAM" id="MobiDB-lite"/>
    </source>
</evidence>
<feature type="compositionally biased region" description="Polar residues" evidence="1">
    <location>
        <begin position="38"/>
        <end position="96"/>
    </location>
</feature>
<sequence length="343" mass="37146">MILITVFALSSDVRSEVTSGAEMAVSRRSVVEDDTAHSDNSTTSPNAAVSESPTRSPTVDETDSPTGSPTFSLTSNPPKDNDTTHVATTVPTLSPTDLLTTAPTVVTETPIAYSGYRSNETNSTVVEESYSVNRSGYVITDGADNSTKVAGYDSTVSVRRRNLLTNESHNDVVWFVDTYVDGRLVASCDAESYQGNDYSYIISMHTDENGKTYANTYQSVIDVSGVSNECTEVTRISEDDWRVARVVHSVGDTIYYIAFPSSRRDEVALFKLNTTSNTKSMLYDAVAGNDTLGVAALMRNTDLRDANRPTIVLGVDAHRILFHTLASEGASGHERAKRGDADF</sequence>
<name>A0AAE0ENW2_9CHLO</name>
<evidence type="ECO:0000313" key="2">
    <source>
        <dbReference type="EMBL" id="KAK3235523.1"/>
    </source>
</evidence>
<gene>
    <name evidence="2" type="ORF">CYMTET_54285</name>
</gene>
<comment type="caution">
    <text evidence="2">The sequence shown here is derived from an EMBL/GenBank/DDBJ whole genome shotgun (WGS) entry which is preliminary data.</text>
</comment>
<dbReference type="AlphaFoldDB" id="A0AAE0ENW2"/>
<reference evidence="2 3" key="1">
    <citation type="journal article" date="2015" name="Genome Biol. Evol.">
        <title>Comparative Genomics of a Bacterivorous Green Alga Reveals Evolutionary Causalities and Consequences of Phago-Mixotrophic Mode of Nutrition.</title>
        <authorList>
            <person name="Burns J.A."/>
            <person name="Paasch A."/>
            <person name="Narechania A."/>
            <person name="Kim E."/>
        </authorList>
    </citation>
    <scope>NUCLEOTIDE SEQUENCE [LARGE SCALE GENOMIC DNA]</scope>
    <source>
        <strain evidence="2 3">PLY_AMNH</strain>
    </source>
</reference>
<accession>A0AAE0ENW2</accession>
<proteinExistence type="predicted"/>
<protein>
    <submittedName>
        <fullName evidence="2">Uncharacterized protein</fullName>
    </submittedName>
</protein>
<dbReference type="Proteomes" id="UP001190700">
    <property type="component" value="Unassembled WGS sequence"/>
</dbReference>